<keyword evidence="2" id="KW-1185">Reference proteome</keyword>
<accession>A0ABR2YYY9</accession>
<dbReference type="EMBL" id="JALJOT010000002">
    <property type="protein sequence ID" value="KAK9917107.1"/>
    <property type="molecule type" value="Genomic_DNA"/>
</dbReference>
<comment type="caution">
    <text evidence="1">The sequence shown here is derived from an EMBL/GenBank/DDBJ whole genome shotgun (WGS) entry which is preliminary data.</text>
</comment>
<protein>
    <submittedName>
        <fullName evidence="1">Uncharacterized protein</fullName>
    </submittedName>
</protein>
<name>A0ABR2YYY9_9CHLO</name>
<proteinExistence type="predicted"/>
<sequence length="92" mass="10053">MESTEERPEGALVEISRRFAMTSSLLALSMIFTESAQAAKEGKLKKKGPAKAGLFNPAQRSQELALAEVQRKAQLKEKYAKMRSEGEPAAAQ</sequence>
<reference evidence="1 2" key="1">
    <citation type="journal article" date="2024" name="Nat. Commun.">
        <title>Phylogenomics reveals the evolutionary origins of lichenization in chlorophyte algae.</title>
        <authorList>
            <person name="Puginier C."/>
            <person name="Libourel C."/>
            <person name="Otte J."/>
            <person name="Skaloud P."/>
            <person name="Haon M."/>
            <person name="Grisel S."/>
            <person name="Petersen M."/>
            <person name="Berrin J.G."/>
            <person name="Delaux P.M."/>
            <person name="Dal Grande F."/>
            <person name="Keller J."/>
        </authorList>
    </citation>
    <scope>NUCLEOTIDE SEQUENCE [LARGE SCALE GENOMIC DNA]</scope>
    <source>
        <strain evidence="1 2">SAG 216-7</strain>
    </source>
</reference>
<organism evidence="1 2">
    <name type="scientific">Coccomyxa subellipsoidea</name>
    <dbReference type="NCBI Taxonomy" id="248742"/>
    <lineage>
        <taxon>Eukaryota</taxon>
        <taxon>Viridiplantae</taxon>
        <taxon>Chlorophyta</taxon>
        <taxon>core chlorophytes</taxon>
        <taxon>Trebouxiophyceae</taxon>
        <taxon>Trebouxiophyceae incertae sedis</taxon>
        <taxon>Coccomyxaceae</taxon>
        <taxon>Coccomyxa</taxon>
    </lineage>
</organism>
<evidence type="ECO:0000313" key="1">
    <source>
        <dbReference type="EMBL" id="KAK9917107.1"/>
    </source>
</evidence>
<evidence type="ECO:0000313" key="2">
    <source>
        <dbReference type="Proteomes" id="UP001491310"/>
    </source>
</evidence>
<gene>
    <name evidence="1" type="ORF">WJX75_000947</name>
</gene>
<dbReference type="Proteomes" id="UP001491310">
    <property type="component" value="Unassembled WGS sequence"/>
</dbReference>